<dbReference type="Gene3D" id="1.10.3210.10">
    <property type="entry name" value="Hypothetical protein af1432"/>
    <property type="match status" value="1"/>
</dbReference>
<evidence type="ECO:0000259" key="2">
    <source>
        <dbReference type="PROSITE" id="PS51832"/>
    </source>
</evidence>
<comment type="caution">
    <text evidence="3">The sequence shown here is derived from an EMBL/GenBank/DDBJ whole genome shotgun (WGS) entry which is preliminary data.</text>
</comment>
<feature type="transmembrane region" description="Helical" evidence="1">
    <location>
        <begin position="20"/>
        <end position="37"/>
    </location>
</feature>
<protein>
    <submittedName>
        <fullName evidence="3">HD domain-containing protein</fullName>
    </submittedName>
</protein>
<accession>A0A7C4RWA9</accession>
<organism evidence="3">
    <name type="scientific">Fervidobacterium thailandense</name>
    <dbReference type="NCBI Taxonomy" id="1008305"/>
    <lineage>
        <taxon>Bacteria</taxon>
        <taxon>Thermotogati</taxon>
        <taxon>Thermotogota</taxon>
        <taxon>Thermotogae</taxon>
        <taxon>Thermotogales</taxon>
        <taxon>Fervidobacteriaceae</taxon>
        <taxon>Fervidobacterium</taxon>
    </lineage>
</organism>
<evidence type="ECO:0000256" key="1">
    <source>
        <dbReference type="SAM" id="Phobius"/>
    </source>
</evidence>
<proteinExistence type="predicted"/>
<keyword evidence="1" id="KW-0812">Transmembrane</keyword>
<keyword evidence="1" id="KW-1133">Transmembrane helix</keyword>
<feature type="domain" description="HD-GYP" evidence="2">
    <location>
        <begin position="364"/>
        <end position="569"/>
    </location>
</feature>
<dbReference type="Gene3D" id="3.30.450.40">
    <property type="match status" value="1"/>
</dbReference>
<sequence>MMMHLRKMRSIRRCLKITTVIATVLILYIFSILGFIVREIETFESIYTELRSCFSLVNEVIAGRQSLDKLLPMMERFGYDPTRYLELLKAFEKSSIPREDVIVEIRNFANSLRKYELEKLRLHNVTVKSAYVFLIIGSIIILLLLAISTNRVKKYIVKILGKVKEISDNIYISTIPVGKPEFLEDFYVNQSIESINLVQSIYDAFKHAPINTSIEDFIFTVGPYLCSLFNSQRFSVALIDWETEQVIAEVAYISKPEVKPRLIAGFTEKLYETSLGEMIKSSQMTRIINNLSERYEKTRSLSTKLILDEGFRSNLTVVATINSRPFGFFFLSSERENNYTEQDAKLFSSILNILSYRLFYSLTIQRLLSHFGNSLVNLVEFKDNETGNHIKRVSLYAKLVAEELALHPKLIREIYEFSPLHDIGKVGIPDSILLKPGKLDPEEWEIMKTHVEKGVRIIEEFQQNARNIMEPKSLETMKNIIADHHEHWDGRGYPKGKKGEEISIEGRIVALADVFDALTTKRPYKEAIPFDEAVKIIQEESGSHFDPHVVEAFVKRIRDVKNIYEALKD</sequence>
<gene>
    <name evidence="3" type="ORF">ENT77_05740</name>
</gene>
<keyword evidence="1" id="KW-0472">Membrane</keyword>
<dbReference type="InterPro" id="IPR029016">
    <property type="entry name" value="GAF-like_dom_sf"/>
</dbReference>
<reference evidence="3" key="1">
    <citation type="journal article" date="2020" name="mSystems">
        <title>Genome- and Community-Level Interaction Insights into Carbon Utilization and Element Cycling Functions of Hydrothermarchaeota in Hydrothermal Sediment.</title>
        <authorList>
            <person name="Zhou Z."/>
            <person name="Liu Y."/>
            <person name="Xu W."/>
            <person name="Pan J."/>
            <person name="Luo Z.H."/>
            <person name="Li M."/>
        </authorList>
    </citation>
    <scope>NUCLEOTIDE SEQUENCE [LARGE SCALE GENOMIC DNA]</scope>
    <source>
        <strain evidence="3">SpSt-609</strain>
    </source>
</reference>
<dbReference type="EMBL" id="DSZY01000028">
    <property type="protein sequence ID" value="HGU40682.1"/>
    <property type="molecule type" value="Genomic_DNA"/>
</dbReference>
<dbReference type="SMART" id="SM00471">
    <property type="entry name" value="HDc"/>
    <property type="match status" value="1"/>
</dbReference>
<name>A0A7C4RWA9_9BACT</name>
<feature type="transmembrane region" description="Helical" evidence="1">
    <location>
        <begin position="130"/>
        <end position="148"/>
    </location>
</feature>
<dbReference type="AlphaFoldDB" id="A0A7C4RWA9"/>
<dbReference type="PROSITE" id="PS51832">
    <property type="entry name" value="HD_GYP"/>
    <property type="match status" value="1"/>
</dbReference>
<dbReference type="InterPro" id="IPR003607">
    <property type="entry name" value="HD/PDEase_dom"/>
</dbReference>
<dbReference type="InterPro" id="IPR037522">
    <property type="entry name" value="HD_GYP_dom"/>
</dbReference>
<dbReference type="SUPFAM" id="SSF55781">
    <property type="entry name" value="GAF domain-like"/>
    <property type="match status" value="1"/>
</dbReference>
<dbReference type="SUPFAM" id="SSF109604">
    <property type="entry name" value="HD-domain/PDEase-like"/>
    <property type="match status" value="1"/>
</dbReference>
<dbReference type="Pfam" id="PF13487">
    <property type="entry name" value="HD_5"/>
    <property type="match status" value="1"/>
</dbReference>
<dbReference type="PANTHER" id="PTHR45228">
    <property type="entry name" value="CYCLIC DI-GMP PHOSPHODIESTERASE TM_0186-RELATED"/>
    <property type="match status" value="1"/>
</dbReference>
<dbReference type="CDD" id="cd00077">
    <property type="entry name" value="HDc"/>
    <property type="match status" value="1"/>
</dbReference>
<dbReference type="InterPro" id="IPR052020">
    <property type="entry name" value="Cyclic_di-GMP/3'3'-cGAMP_PDE"/>
</dbReference>
<evidence type="ECO:0000313" key="3">
    <source>
        <dbReference type="EMBL" id="HGU40682.1"/>
    </source>
</evidence>